<evidence type="ECO:0000313" key="2">
    <source>
        <dbReference type="Proteomes" id="UP000297716"/>
    </source>
</evidence>
<name>A0A4Z0YR88_9PEZI</name>
<proteinExistence type="predicted"/>
<evidence type="ECO:0008006" key="3">
    <source>
        <dbReference type="Google" id="ProtNLM"/>
    </source>
</evidence>
<evidence type="ECO:0000313" key="1">
    <source>
        <dbReference type="EMBL" id="TGJ86869.1"/>
    </source>
</evidence>
<reference evidence="1 2" key="1">
    <citation type="submission" date="2019-03" db="EMBL/GenBank/DDBJ databases">
        <title>Draft genome sequence of Xylaria hypoxylon DSM 108379, a ubiquitous saprotrophic-parasitic fungi on hardwood.</title>
        <authorList>
            <person name="Buettner E."/>
            <person name="Leonhardt S."/>
            <person name="Gebauer A.M."/>
            <person name="Liers C."/>
            <person name="Hofrichter M."/>
            <person name="Kellner H."/>
        </authorList>
    </citation>
    <scope>NUCLEOTIDE SEQUENCE [LARGE SCALE GENOMIC DNA]</scope>
    <source>
        <strain evidence="1 2">DSM 108379</strain>
    </source>
</reference>
<dbReference type="PANTHER" id="PTHR42080">
    <property type="entry name" value="SRR1 DOMAIN-CONTAINING PROTEIN"/>
    <property type="match status" value="1"/>
</dbReference>
<gene>
    <name evidence="1" type="ORF">E0Z10_g1907</name>
</gene>
<dbReference type="OrthoDB" id="4717707at2759"/>
<dbReference type="Proteomes" id="UP000297716">
    <property type="component" value="Unassembled WGS sequence"/>
</dbReference>
<dbReference type="AlphaFoldDB" id="A0A4Z0YR88"/>
<sequence length="340" mass="38522">MEPIRDESIISTRSSSEVRTFTFPSEDAYKLVLRIRQAYEADRPLYSPTDINKLLRFAEEYKTDPTTLGTHIAPDFFGCEQCWVFSQEQLVSAQIDISTIQWLITMALICSRPEKLLVRGFSLSPIQGDRISADSASLYGFNRSPNSEAVRSAQEIHTRLADSRSHWNGSNYKAKIDAALYKALAQCFTHDIQPFTKVMFIGATTIELDTANHHDYGNNNWSSMPQHAFAFGLKNLLEGLSSGLPIELSFQDPEYTDATKDVLRQQDPTVKVGNSVLDAVFGVDNHTLLFVANHTEYPLKQIIAEYATASPCEWRLPRAIIWGEGVRVTWEDMERRMIEE</sequence>
<accession>A0A4Z0YR88</accession>
<protein>
    <recommendedName>
        <fullName evidence="3">SRR1-like domain-containing protein</fullName>
    </recommendedName>
</protein>
<dbReference type="EMBL" id="SKBN01000021">
    <property type="protein sequence ID" value="TGJ86869.1"/>
    <property type="molecule type" value="Genomic_DNA"/>
</dbReference>
<comment type="caution">
    <text evidence="1">The sequence shown here is derived from an EMBL/GenBank/DDBJ whole genome shotgun (WGS) entry which is preliminary data.</text>
</comment>
<keyword evidence="2" id="KW-1185">Reference proteome</keyword>
<dbReference type="PANTHER" id="PTHR42080:SF1">
    <property type="entry name" value="SRR1-LIKE DOMAIN-CONTAINING PROTEIN"/>
    <property type="match status" value="1"/>
</dbReference>
<organism evidence="1 2">
    <name type="scientific">Xylaria hypoxylon</name>
    <dbReference type="NCBI Taxonomy" id="37992"/>
    <lineage>
        <taxon>Eukaryota</taxon>
        <taxon>Fungi</taxon>
        <taxon>Dikarya</taxon>
        <taxon>Ascomycota</taxon>
        <taxon>Pezizomycotina</taxon>
        <taxon>Sordariomycetes</taxon>
        <taxon>Xylariomycetidae</taxon>
        <taxon>Xylariales</taxon>
        <taxon>Xylariaceae</taxon>
        <taxon>Xylaria</taxon>
    </lineage>
</organism>